<dbReference type="Proteomes" id="UP000053236">
    <property type="component" value="Unassembled WGS sequence"/>
</dbReference>
<dbReference type="VEuPathDB" id="FungiDB:PPTG_24516"/>
<dbReference type="EMBL" id="KI688390">
    <property type="protein sequence ID" value="ETK77545.1"/>
    <property type="molecule type" value="Genomic_DNA"/>
</dbReference>
<organism evidence="1">
    <name type="scientific">Phytophthora nicotianae</name>
    <name type="common">Potato buckeye rot agent</name>
    <name type="synonym">Phytophthora parasitica</name>
    <dbReference type="NCBI Taxonomy" id="4792"/>
    <lineage>
        <taxon>Eukaryota</taxon>
        <taxon>Sar</taxon>
        <taxon>Stramenopiles</taxon>
        <taxon>Oomycota</taxon>
        <taxon>Peronosporomycetes</taxon>
        <taxon>Peronosporales</taxon>
        <taxon>Peronosporaceae</taxon>
        <taxon>Phytophthora</taxon>
    </lineage>
</organism>
<proteinExistence type="predicted"/>
<accession>W2G5L5</accession>
<dbReference type="AlphaFoldDB" id="W2G5L5"/>
<evidence type="ECO:0000313" key="1">
    <source>
        <dbReference type="EMBL" id="ETK77545.1"/>
    </source>
</evidence>
<name>W2G5L5_PHYNI</name>
<protein>
    <submittedName>
        <fullName evidence="1">Uncharacterized protein</fullName>
    </submittedName>
</protein>
<reference evidence="1" key="1">
    <citation type="submission" date="2013-11" db="EMBL/GenBank/DDBJ databases">
        <title>The Genome Sequence of Phytophthora parasitica CJ02B3.</title>
        <authorList>
            <consortium name="The Broad Institute Genomics Platform"/>
            <person name="Russ C."/>
            <person name="Tyler B."/>
            <person name="Panabieres F."/>
            <person name="Shan W."/>
            <person name="Tripathy S."/>
            <person name="Grunwald N."/>
            <person name="Machado M."/>
            <person name="Johnson C.S."/>
            <person name="Arredondo F."/>
            <person name="Hong C."/>
            <person name="Coffey M."/>
            <person name="Young S.K."/>
            <person name="Zeng Q."/>
            <person name="Gargeya S."/>
            <person name="Fitzgerald M."/>
            <person name="Abouelleil A."/>
            <person name="Alvarado L."/>
            <person name="Chapman S.B."/>
            <person name="Gainer-Dewar J."/>
            <person name="Goldberg J."/>
            <person name="Griggs A."/>
            <person name="Gujja S."/>
            <person name="Hansen M."/>
            <person name="Howarth C."/>
            <person name="Imamovic A."/>
            <person name="Ireland A."/>
            <person name="Larimer J."/>
            <person name="McCowan C."/>
            <person name="Murphy C."/>
            <person name="Pearson M."/>
            <person name="Poon T.W."/>
            <person name="Priest M."/>
            <person name="Roberts A."/>
            <person name="Saif S."/>
            <person name="Shea T."/>
            <person name="Sykes S."/>
            <person name="Wortman J."/>
            <person name="Nusbaum C."/>
            <person name="Birren B."/>
        </authorList>
    </citation>
    <scope>NUCLEOTIDE SEQUENCE [LARGE SCALE GENOMIC DNA]</scope>
    <source>
        <strain evidence="1">CJ02B3</strain>
    </source>
</reference>
<gene>
    <name evidence="1" type="ORF">L915_16204</name>
</gene>
<sequence>MTWTYKTGLIKQQMVGQEAERPEAAAAATTREQMDNVASVEGVHPKADNELEEKTAATSEVGVRLRSFSFTTAWAPAGWRQLRCICVSPAMEVRVDRSPTGMSKSSITKLRWKFLQAILEVEHRL</sequence>